<evidence type="ECO:0000259" key="4">
    <source>
        <dbReference type="Pfam" id="PF00534"/>
    </source>
</evidence>
<feature type="domain" description="Glycosyl transferase family 1" evidence="4">
    <location>
        <begin position="183"/>
        <end position="333"/>
    </location>
</feature>
<evidence type="ECO:0000313" key="7">
    <source>
        <dbReference type="Proteomes" id="UP000436429"/>
    </source>
</evidence>
<sequence length="360" mass="38954">MSVGRPSVVMLGPSLESHGGMASCASTLLNGGLDRRCNVRYLATTEEGCKARKLACGLSTLFVFSREAKDCDLVHIHFSYGVSMTRKALFVRRAKNMGKKVILHSHSSAMERAILEGDSGSKNEIKKFLSLADALIVLSSKWKDLICDELDIKRSIVHVIPNGVPLGDPSAKPDHDERSCCNILFLGRLEEEKGVGTLIEATGALVRNGAVIELVLAGSGSDEETQRYQLLARREGVNCSFVGWVDSEKKRDLLVEADVFALPSKREVLPISLLEAMGAGVASVASDCGSVPEVIHHGRNGMLCEPGDPESLRTCLALLVQDPVLRKRLAIQGFETVKKGYSVENSVDALLGLYKEVLHG</sequence>
<dbReference type="GO" id="GO:0016757">
    <property type="term" value="F:glycosyltransferase activity"/>
    <property type="evidence" value="ECO:0007669"/>
    <property type="project" value="UniProtKB-KW"/>
</dbReference>
<accession>A0A844REN1</accession>
<dbReference type="PANTHER" id="PTHR12526">
    <property type="entry name" value="GLYCOSYLTRANSFERASE"/>
    <property type="match status" value="1"/>
</dbReference>
<keyword evidence="2" id="KW-0328">Glycosyltransferase</keyword>
<dbReference type="CDD" id="cd03801">
    <property type="entry name" value="GT4_PimA-like"/>
    <property type="match status" value="1"/>
</dbReference>
<comment type="similarity">
    <text evidence="1">Belongs to the glycosyltransferase group 1 family. Glycosyltransferase 4 subfamily.</text>
</comment>
<name>A0A844REN1_EGGLN</name>
<evidence type="ECO:0000256" key="2">
    <source>
        <dbReference type="ARBA" id="ARBA00022676"/>
    </source>
</evidence>
<evidence type="ECO:0000259" key="5">
    <source>
        <dbReference type="Pfam" id="PF13439"/>
    </source>
</evidence>
<evidence type="ECO:0000256" key="3">
    <source>
        <dbReference type="ARBA" id="ARBA00022679"/>
    </source>
</evidence>
<evidence type="ECO:0000256" key="1">
    <source>
        <dbReference type="ARBA" id="ARBA00009481"/>
    </source>
</evidence>
<dbReference type="Proteomes" id="UP000436429">
    <property type="component" value="Unassembled WGS sequence"/>
</dbReference>
<organism evidence="6 7">
    <name type="scientific">Eggerthella lenta</name>
    <name type="common">Eubacterium lentum</name>
    <dbReference type="NCBI Taxonomy" id="84112"/>
    <lineage>
        <taxon>Bacteria</taxon>
        <taxon>Bacillati</taxon>
        <taxon>Actinomycetota</taxon>
        <taxon>Coriobacteriia</taxon>
        <taxon>Eggerthellales</taxon>
        <taxon>Eggerthellaceae</taxon>
        <taxon>Eggerthella</taxon>
    </lineage>
</organism>
<proteinExistence type="inferred from homology"/>
<dbReference type="Pfam" id="PF00534">
    <property type="entry name" value="Glycos_transf_1"/>
    <property type="match status" value="1"/>
</dbReference>
<keyword evidence="3 6" id="KW-0808">Transferase</keyword>
<dbReference type="EMBL" id="WPOM01000032">
    <property type="protein sequence ID" value="MVN33993.1"/>
    <property type="molecule type" value="Genomic_DNA"/>
</dbReference>
<reference evidence="6 7" key="1">
    <citation type="submission" date="2019-11" db="EMBL/GenBank/DDBJ databases">
        <title>Whole genome shotgun sequencing (WGS) data from Adlercreutzia equolifaciens ResAG-91, Eggerthella lenta MRI-F36, MRI-F37, MRI-F40, ResAG-49, ResAG-88, ResAG-121, ResAG-145, and Gordonibacter sp. ResAG-5, ResAG-26, ResAG-43, ResAG-50, ResAG-59.</title>
        <authorList>
            <person name="Stoll D.A."/>
            <person name="Danylec N."/>
            <person name="Franz C.M.A.P."/>
            <person name="Huch M."/>
        </authorList>
    </citation>
    <scope>NUCLEOTIDE SEQUENCE [LARGE SCALE GENOMIC DNA]</scope>
    <source>
        <strain evidence="6 7">ResAG-88</strain>
    </source>
</reference>
<evidence type="ECO:0000313" key="6">
    <source>
        <dbReference type="EMBL" id="MVN33993.1"/>
    </source>
</evidence>
<dbReference type="Gene3D" id="3.40.50.2000">
    <property type="entry name" value="Glycogen Phosphorylase B"/>
    <property type="match status" value="2"/>
</dbReference>
<dbReference type="Pfam" id="PF13439">
    <property type="entry name" value="Glyco_transf_4"/>
    <property type="match status" value="1"/>
</dbReference>
<dbReference type="PANTHER" id="PTHR12526:SF640">
    <property type="entry name" value="COLANIC ACID BIOSYNTHESIS GLYCOSYLTRANSFERASE WCAL-RELATED"/>
    <property type="match status" value="1"/>
</dbReference>
<dbReference type="InterPro" id="IPR028098">
    <property type="entry name" value="Glyco_trans_4-like_N"/>
</dbReference>
<dbReference type="AlphaFoldDB" id="A0A844REN1"/>
<dbReference type="InterPro" id="IPR001296">
    <property type="entry name" value="Glyco_trans_1"/>
</dbReference>
<feature type="domain" description="Glycosyltransferase subfamily 4-like N-terminal" evidence="5">
    <location>
        <begin position="57"/>
        <end position="166"/>
    </location>
</feature>
<dbReference type="SUPFAM" id="SSF53756">
    <property type="entry name" value="UDP-Glycosyltransferase/glycogen phosphorylase"/>
    <property type="match status" value="1"/>
</dbReference>
<comment type="caution">
    <text evidence="6">The sequence shown here is derived from an EMBL/GenBank/DDBJ whole genome shotgun (WGS) entry which is preliminary data.</text>
</comment>
<gene>
    <name evidence="6" type="ORF">GO726_12590</name>
</gene>
<protein>
    <submittedName>
        <fullName evidence="6">Glycosyltransferase</fullName>
    </submittedName>
</protein>